<proteinExistence type="predicted"/>
<dbReference type="EMBL" id="JACGWN010000008">
    <property type="protein sequence ID" value="KAL0439476.1"/>
    <property type="molecule type" value="Genomic_DNA"/>
</dbReference>
<organism evidence="1">
    <name type="scientific">Sesamum latifolium</name>
    <dbReference type="NCBI Taxonomy" id="2727402"/>
    <lineage>
        <taxon>Eukaryota</taxon>
        <taxon>Viridiplantae</taxon>
        <taxon>Streptophyta</taxon>
        <taxon>Embryophyta</taxon>
        <taxon>Tracheophyta</taxon>
        <taxon>Spermatophyta</taxon>
        <taxon>Magnoliopsida</taxon>
        <taxon>eudicotyledons</taxon>
        <taxon>Gunneridae</taxon>
        <taxon>Pentapetalae</taxon>
        <taxon>asterids</taxon>
        <taxon>lamiids</taxon>
        <taxon>Lamiales</taxon>
        <taxon>Pedaliaceae</taxon>
        <taxon>Sesamum</taxon>
    </lineage>
</organism>
<dbReference type="AlphaFoldDB" id="A0AAW2WDY2"/>
<protein>
    <recommendedName>
        <fullName evidence="2">CCHC-type domain-containing protein</fullName>
    </recommendedName>
</protein>
<reference evidence="1" key="2">
    <citation type="journal article" date="2024" name="Plant">
        <title>Genomic evolution and insights into agronomic trait innovations of Sesamum species.</title>
        <authorList>
            <person name="Miao H."/>
            <person name="Wang L."/>
            <person name="Qu L."/>
            <person name="Liu H."/>
            <person name="Sun Y."/>
            <person name="Le M."/>
            <person name="Wang Q."/>
            <person name="Wei S."/>
            <person name="Zheng Y."/>
            <person name="Lin W."/>
            <person name="Duan Y."/>
            <person name="Cao H."/>
            <person name="Xiong S."/>
            <person name="Wang X."/>
            <person name="Wei L."/>
            <person name="Li C."/>
            <person name="Ma Q."/>
            <person name="Ju M."/>
            <person name="Zhao R."/>
            <person name="Li G."/>
            <person name="Mu C."/>
            <person name="Tian Q."/>
            <person name="Mei H."/>
            <person name="Zhang T."/>
            <person name="Gao T."/>
            <person name="Zhang H."/>
        </authorList>
    </citation>
    <scope>NUCLEOTIDE SEQUENCE</scope>
    <source>
        <strain evidence="1">KEN1</strain>
    </source>
</reference>
<evidence type="ECO:0008006" key="2">
    <source>
        <dbReference type="Google" id="ProtNLM"/>
    </source>
</evidence>
<name>A0AAW2WDY2_9LAMI</name>
<accession>A0AAW2WDY2</accession>
<reference evidence="1" key="1">
    <citation type="submission" date="2020-06" db="EMBL/GenBank/DDBJ databases">
        <authorList>
            <person name="Li T."/>
            <person name="Hu X."/>
            <person name="Zhang T."/>
            <person name="Song X."/>
            <person name="Zhang H."/>
            <person name="Dai N."/>
            <person name="Sheng W."/>
            <person name="Hou X."/>
            <person name="Wei L."/>
        </authorList>
    </citation>
    <scope>NUCLEOTIDE SEQUENCE</scope>
    <source>
        <strain evidence="1">KEN1</strain>
        <tissue evidence="1">Leaf</tissue>
    </source>
</reference>
<evidence type="ECO:0000313" key="1">
    <source>
        <dbReference type="EMBL" id="KAL0439476.1"/>
    </source>
</evidence>
<dbReference type="PANTHER" id="PTHR34222">
    <property type="entry name" value="GAG_PRE-INTEGRS DOMAIN-CONTAINING PROTEIN"/>
    <property type="match status" value="1"/>
</dbReference>
<comment type="caution">
    <text evidence="1">The sequence shown here is derived from an EMBL/GenBank/DDBJ whole genome shotgun (WGS) entry which is preliminary data.</text>
</comment>
<gene>
    <name evidence="1" type="ORF">Slati_2430600</name>
</gene>
<dbReference type="PANTHER" id="PTHR34222:SF99">
    <property type="entry name" value="PROTEIN, PUTATIVE-RELATED"/>
    <property type="match status" value="1"/>
</dbReference>
<sequence length="227" mass="25575">MNWFVAHQHNSTCGATKEVAELNLSDQLMQFLMGLNEAYDHVRNQILVMDPLPNLSKPYSMILRIEKQKEVNPGSSSTTQNMAMKASKKFGAQINFQKRKNPTEKRAQVCEECGKIGHLKEVCVEIYGYPDRCKTLVEQRRKDGASSSRAFSIVEPEDSVPNAIDEQAVPEIIKAELQRYSREMELETHVSTIEDYDESSSKSLGNSILDNWSFATSIIDSGVTTHV</sequence>